<evidence type="ECO:0000256" key="1">
    <source>
        <dbReference type="SAM" id="Phobius"/>
    </source>
</evidence>
<evidence type="ECO:0000313" key="3">
    <source>
        <dbReference type="Proteomes" id="UP000015525"/>
    </source>
</evidence>
<comment type="caution">
    <text evidence="2">The sequence shown here is derived from an EMBL/GenBank/DDBJ whole genome shotgun (WGS) entry which is preliminary data.</text>
</comment>
<dbReference type="PANTHER" id="PTHR32309:SF13">
    <property type="entry name" value="FERRIC ENTEROBACTIN TRANSPORT PROTEIN FEPE"/>
    <property type="match status" value="1"/>
</dbReference>
<organism evidence="2 3">
    <name type="scientific">Sphingobium quisquiliarum P25</name>
    <dbReference type="NCBI Taxonomy" id="1329909"/>
    <lineage>
        <taxon>Bacteria</taxon>
        <taxon>Pseudomonadati</taxon>
        <taxon>Pseudomonadota</taxon>
        <taxon>Alphaproteobacteria</taxon>
        <taxon>Sphingomonadales</taxon>
        <taxon>Sphingomonadaceae</taxon>
        <taxon>Sphingobium</taxon>
    </lineage>
</organism>
<dbReference type="AlphaFoldDB" id="T0GIT9"/>
<gene>
    <name evidence="2" type="ORF">L288_18105</name>
</gene>
<evidence type="ECO:0000313" key="2">
    <source>
        <dbReference type="EMBL" id="EQB00637.1"/>
    </source>
</evidence>
<feature type="transmembrane region" description="Helical" evidence="1">
    <location>
        <begin position="33"/>
        <end position="55"/>
    </location>
</feature>
<protein>
    <submittedName>
        <fullName evidence="2">WcbD protein</fullName>
    </submittedName>
</protein>
<dbReference type="GO" id="GO:0005886">
    <property type="term" value="C:plasma membrane"/>
    <property type="evidence" value="ECO:0007669"/>
    <property type="project" value="TreeGrafter"/>
</dbReference>
<accession>T0GIT9</accession>
<dbReference type="Proteomes" id="UP000015525">
    <property type="component" value="Unassembled WGS sequence"/>
</dbReference>
<dbReference type="GO" id="GO:0004713">
    <property type="term" value="F:protein tyrosine kinase activity"/>
    <property type="evidence" value="ECO:0007669"/>
    <property type="project" value="TreeGrafter"/>
</dbReference>
<name>T0GIT9_9SPHN</name>
<keyword evidence="1" id="KW-1133">Transmembrane helix</keyword>
<keyword evidence="3" id="KW-1185">Reference proteome</keyword>
<feature type="transmembrane region" description="Helical" evidence="1">
    <location>
        <begin position="364"/>
        <end position="386"/>
    </location>
</feature>
<sequence length="390" mass="43315">MHTAHAETEPGVVHPQEDQKSVPYMIADKLKKVGPLFLFTVIIPTLLAIIYYGFIASDVYISESRFTVRSPEKSTPSGLGALFKSSGFANAGDEVYAAQDYVLSRDALAALNRKNAFLRAYSAPSISVFDRFPGLGGADTFEDLYKYYKKKVDVKYETSSSIVTLTMRAYTPQDARRFNEQLLEMAEATVNKLNERGRQDLIRFAQREVDEARAFSQKSAVALSSYRNAVGIVDPEKQATVQIQMISKLQDELIATRTQLTETRTVSPQNPQIEVLAARAQSLNDEINKQLGLVAGSSKSLSSRAAQYQRVLLDNQFAEKQLAGAMAALNDARNEANRKQAYVERIVQPNMPDEPLEPRRLRGILSTLILGLAAWGIISMLVAGMLEHRD</sequence>
<dbReference type="PANTHER" id="PTHR32309">
    <property type="entry name" value="TYROSINE-PROTEIN KINASE"/>
    <property type="match status" value="1"/>
</dbReference>
<reference evidence="2 3" key="1">
    <citation type="journal article" date="2013" name="Genome Announc.">
        <title>Draft Genome Sequence of Sphingobium quisquiliarum Strain P25T, a Novel Hexachlorocyclohexane (HCH)-Degrading Bacterium Isolated from an HCH Dumpsite.</title>
        <authorList>
            <person name="Kumar Singh A."/>
            <person name="Sangwan N."/>
            <person name="Sharma A."/>
            <person name="Gupta V."/>
            <person name="Khurana J.P."/>
            <person name="Lal R."/>
        </authorList>
    </citation>
    <scope>NUCLEOTIDE SEQUENCE [LARGE SCALE GENOMIC DNA]</scope>
    <source>
        <strain evidence="2 3">P25</strain>
    </source>
</reference>
<keyword evidence="1" id="KW-0472">Membrane</keyword>
<keyword evidence="1" id="KW-0812">Transmembrane</keyword>
<dbReference type="EMBL" id="ATHO01000157">
    <property type="protein sequence ID" value="EQB00637.1"/>
    <property type="molecule type" value="Genomic_DNA"/>
</dbReference>
<dbReference type="PATRIC" id="fig|1329909.3.peg.3482"/>
<proteinExistence type="predicted"/>
<dbReference type="InterPro" id="IPR050445">
    <property type="entry name" value="Bact_polysacc_biosynth/exp"/>
</dbReference>